<dbReference type="Proteomes" id="UP000697710">
    <property type="component" value="Unassembled WGS sequence"/>
</dbReference>
<dbReference type="GO" id="GO:0030246">
    <property type="term" value="F:carbohydrate binding"/>
    <property type="evidence" value="ECO:0007669"/>
    <property type="project" value="InterPro"/>
</dbReference>
<name>A0A956RNP2_UNCEI</name>
<dbReference type="AlphaFoldDB" id="A0A956RNP2"/>
<dbReference type="Gene3D" id="2.60.40.1190">
    <property type="match status" value="1"/>
</dbReference>
<dbReference type="Pfam" id="PF06452">
    <property type="entry name" value="CBM9_1"/>
    <property type="match status" value="1"/>
</dbReference>
<feature type="domain" description="Carbohydrate-binding" evidence="1">
    <location>
        <begin position="99"/>
        <end position="266"/>
    </location>
</feature>
<sequence length="913" mass="102617">MRPTHWQTHWQWMMRPFSHADARSTTPSRTMRMLRNRIGTLLGAGILVMLSGANTARANFAGFDVASLDADVSATPAPPIGSSPEIKACPLPAGSTIHVDGRLDDDAWRGAQPAGGFLQWNPDRGGQASEQTVFKVAYDQHAVYFGIACLDSNPDEMVGNLARRDRDSRSDYVSVYVDPYNDKTTGYLFRVNLLGVQQDSYLYDDGNGSDDDWDAVWSAETYRDSQGWYAEIEVPLSSIRYRQDASTWGLHVRRFMQARGEESAWPVWEREQSGFVSRFGRLEGIENVPAPRQLEIYPYAVARYQDPAATGHEDRDDFENFGADLQYGVTADLTLNATVQPDFGQVEADPAVLNLSPFETQFSEKRPFFIEGSRYFRIQNFNLFYSRRIGTGTATSRIRAAGKLTGKTEQDFTIGALYAVTDETQPGQTHNPFKSGEQVNHYLVGRFGKEFSNGDHSISFMQTATMKTASREEYGDRASREAYTSGLDFHFSFADRGYAIDGSVVGSIVDPEKVASDPGLNASKTYGTGGEIDFAKRSGTIQGGTWGRWEGDRLDINDIGFLGAPDEANTGAWLSYIISPKGEQKLVNRGNLNFNYYKSWLYAARSGDDVHTGETAWSYGRGHRQSGNYNVNTWVQLPSYWELWGGADFYPEGTQRFETRTTYLAEVEENGESRTVRRSIPGGGPLIDEPTTYGGWWGINTDSRKAVSTYLEGSHYWDAAANVSHRLSTGVTWTQSSAVNHQLSASYRYRLDDTQHLENYEATDGGGVGGISYVFGEITQRTVDVTLRTNVLFNRNQSLELYLQPFLSVGDYTRPRRLTRADTYDLEPYTVNGFRAQDFDFRFSSVNLNMVYRWQYRPGSTLYLVWTQARSDYDERRFGNSGTRFDNSLGTDALFGTEPENVFLVKLTYWLPI</sequence>
<dbReference type="InterPro" id="IPR010502">
    <property type="entry name" value="Carb-bd_dom_fam9"/>
</dbReference>
<dbReference type="CDD" id="cd09618">
    <property type="entry name" value="CBM9_like_2"/>
    <property type="match status" value="1"/>
</dbReference>
<dbReference type="GO" id="GO:0004553">
    <property type="term" value="F:hydrolase activity, hydrolyzing O-glycosyl compounds"/>
    <property type="evidence" value="ECO:0007669"/>
    <property type="project" value="InterPro"/>
</dbReference>
<accession>A0A956RNP2</accession>
<protein>
    <submittedName>
        <fullName evidence="3">Carbohydrate binding family 9 domain-containing protein</fullName>
    </submittedName>
</protein>
<dbReference type="InterPro" id="IPR045670">
    <property type="entry name" value="DUF5916"/>
</dbReference>
<evidence type="ECO:0000259" key="1">
    <source>
        <dbReference type="Pfam" id="PF06452"/>
    </source>
</evidence>
<reference evidence="3" key="2">
    <citation type="journal article" date="2021" name="Microbiome">
        <title>Successional dynamics and alternative stable states in a saline activated sludge microbial community over 9 years.</title>
        <authorList>
            <person name="Wang Y."/>
            <person name="Ye J."/>
            <person name="Ju F."/>
            <person name="Liu L."/>
            <person name="Boyd J.A."/>
            <person name="Deng Y."/>
            <person name="Parks D.H."/>
            <person name="Jiang X."/>
            <person name="Yin X."/>
            <person name="Woodcroft B.J."/>
            <person name="Tyson G.W."/>
            <person name="Hugenholtz P."/>
            <person name="Polz M.F."/>
            <person name="Zhang T."/>
        </authorList>
    </citation>
    <scope>NUCLEOTIDE SEQUENCE</scope>
    <source>
        <strain evidence="3">HKST-UBA01</strain>
    </source>
</reference>
<evidence type="ECO:0000313" key="3">
    <source>
        <dbReference type="EMBL" id="MCA9727751.1"/>
    </source>
</evidence>
<comment type="caution">
    <text evidence="3">The sequence shown here is derived from an EMBL/GenBank/DDBJ whole genome shotgun (WGS) entry which is preliminary data.</text>
</comment>
<dbReference type="Pfam" id="PF19313">
    <property type="entry name" value="DUF5916"/>
    <property type="match status" value="1"/>
</dbReference>
<organism evidence="3 4">
    <name type="scientific">Eiseniibacteriota bacterium</name>
    <dbReference type="NCBI Taxonomy" id="2212470"/>
    <lineage>
        <taxon>Bacteria</taxon>
        <taxon>Candidatus Eiseniibacteriota</taxon>
    </lineage>
</organism>
<reference evidence="3" key="1">
    <citation type="submission" date="2020-04" db="EMBL/GenBank/DDBJ databases">
        <authorList>
            <person name="Zhang T."/>
        </authorList>
    </citation>
    <scope>NUCLEOTIDE SEQUENCE</scope>
    <source>
        <strain evidence="3">HKST-UBA01</strain>
    </source>
</reference>
<dbReference type="SUPFAM" id="SSF49344">
    <property type="entry name" value="CBD9-like"/>
    <property type="match status" value="1"/>
</dbReference>
<feature type="domain" description="DUF5916" evidence="2">
    <location>
        <begin position="291"/>
        <end position="911"/>
    </location>
</feature>
<dbReference type="EMBL" id="JAGQHR010000228">
    <property type="protein sequence ID" value="MCA9727751.1"/>
    <property type="molecule type" value="Genomic_DNA"/>
</dbReference>
<proteinExistence type="predicted"/>
<gene>
    <name evidence="3" type="ORF">KC729_08715</name>
</gene>
<dbReference type="GO" id="GO:0016052">
    <property type="term" value="P:carbohydrate catabolic process"/>
    <property type="evidence" value="ECO:0007669"/>
    <property type="project" value="InterPro"/>
</dbReference>
<evidence type="ECO:0000259" key="2">
    <source>
        <dbReference type="Pfam" id="PF19313"/>
    </source>
</evidence>
<evidence type="ECO:0000313" key="4">
    <source>
        <dbReference type="Proteomes" id="UP000697710"/>
    </source>
</evidence>